<dbReference type="AlphaFoldDB" id="A0A643EYZ2"/>
<dbReference type="EMBL" id="VZPB01000147">
    <property type="protein sequence ID" value="KAB0571156.1"/>
    <property type="molecule type" value="Genomic_DNA"/>
</dbReference>
<feature type="non-terminal residue" evidence="1">
    <location>
        <position position="66"/>
    </location>
</feature>
<gene>
    <name evidence="1" type="ORF">F7Q92_21445</name>
</gene>
<proteinExistence type="predicted"/>
<reference evidence="1 2" key="1">
    <citation type="submission" date="2019-09" db="EMBL/GenBank/DDBJ databases">
        <title>Draft genome sequences of 48 bacterial type strains from the CCUG.</title>
        <authorList>
            <person name="Tunovic T."/>
            <person name="Pineiro-Iglesias B."/>
            <person name="Unosson C."/>
            <person name="Inganas E."/>
            <person name="Ohlen M."/>
            <person name="Cardew S."/>
            <person name="Jensie-Markopoulos S."/>
            <person name="Salva-Serra F."/>
            <person name="Jaen-Luchoro D."/>
            <person name="Karlsson R."/>
            <person name="Svensson-Stadler L."/>
            <person name="Chun J."/>
            <person name="Moore E."/>
        </authorList>
    </citation>
    <scope>NUCLEOTIDE SEQUENCE [LARGE SCALE GENOMIC DNA]</scope>
    <source>
        <strain evidence="1 2">CCUG 30977</strain>
    </source>
</reference>
<accession>A0A643EYZ2</accession>
<sequence>MSAIAWNAVRDGNGITVRHQWNAQSFLTGPCVTDGSPLAEHPFWRFWSDYRIDPALLARFLAAWPT</sequence>
<comment type="caution">
    <text evidence="1">The sequence shown here is derived from an EMBL/GenBank/DDBJ whole genome shotgun (WGS) entry which is preliminary data.</text>
</comment>
<name>A0A643EYZ2_IDEDE</name>
<organism evidence="1 2">
    <name type="scientific">Ideonella dechloratans</name>
    <dbReference type="NCBI Taxonomy" id="36863"/>
    <lineage>
        <taxon>Bacteria</taxon>
        <taxon>Pseudomonadati</taxon>
        <taxon>Pseudomonadota</taxon>
        <taxon>Betaproteobacteria</taxon>
        <taxon>Burkholderiales</taxon>
        <taxon>Sphaerotilaceae</taxon>
        <taxon>Ideonella</taxon>
    </lineage>
</organism>
<evidence type="ECO:0000313" key="2">
    <source>
        <dbReference type="Proteomes" id="UP000430120"/>
    </source>
</evidence>
<dbReference type="RefSeq" id="WP_151126078.1">
    <property type="nucleotide sequence ID" value="NZ_VZPB01000147.1"/>
</dbReference>
<dbReference type="Proteomes" id="UP000430120">
    <property type="component" value="Unassembled WGS sequence"/>
</dbReference>
<protein>
    <submittedName>
        <fullName evidence="1">Uncharacterized protein</fullName>
    </submittedName>
</protein>
<evidence type="ECO:0000313" key="1">
    <source>
        <dbReference type="EMBL" id="KAB0571156.1"/>
    </source>
</evidence>
<keyword evidence="2" id="KW-1185">Reference proteome</keyword>